<reference evidence="8 9" key="1">
    <citation type="submission" date="2017-02" db="EMBL/GenBank/DDBJ databases">
        <authorList>
            <person name="Peterson S.W."/>
        </authorList>
    </citation>
    <scope>NUCLEOTIDE SEQUENCE [LARGE SCALE GENOMIC DNA]</scope>
    <source>
        <strain evidence="8 9">CECT 9189</strain>
    </source>
</reference>
<dbReference type="SFLD" id="SFLDS00029">
    <property type="entry name" value="Radical_SAM"/>
    <property type="match status" value="1"/>
</dbReference>
<proteinExistence type="inferred from homology"/>
<dbReference type="InterPro" id="IPR058240">
    <property type="entry name" value="rSAM_sf"/>
</dbReference>
<dbReference type="Gene3D" id="3.20.20.70">
    <property type="entry name" value="Aldolase class I"/>
    <property type="match status" value="1"/>
</dbReference>
<comment type="cofactor">
    <cofactor evidence="1">
        <name>[4Fe-4S] cluster</name>
        <dbReference type="ChEBI" id="CHEBI:49883"/>
    </cofactor>
</comment>
<dbReference type="SFLD" id="SFLDG01386">
    <property type="entry name" value="main_SPASM_domain-containing"/>
    <property type="match status" value="1"/>
</dbReference>
<dbReference type="EC" id="1.1.99.-" evidence="8"/>
<accession>A0A1T4JT55</accession>
<dbReference type="SFLD" id="SFLDF00285">
    <property type="entry name" value="anaerobic_Ser-type_sulfatase-m"/>
    <property type="match status" value="1"/>
</dbReference>
<dbReference type="AlphaFoldDB" id="A0A1T4JT55"/>
<evidence type="ECO:0000259" key="7">
    <source>
        <dbReference type="PROSITE" id="PS51918"/>
    </source>
</evidence>
<dbReference type="SFLD" id="SFLDG01384">
    <property type="entry name" value="thioether_bond_formation_requi"/>
    <property type="match status" value="1"/>
</dbReference>
<comment type="similarity">
    <text evidence="6">Belongs to the radical SAM superfamily. Anaerobic sulfatase-maturating enzyme family.</text>
</comment>
<feature type="domain" description="Radical SAM core" evidence="7">
    <location>
        <begin position="1"/>
        <end position="222"/>
    </location>
</feature>
<dbReference type="CDD" id="cd01335">
    <property type="entry name" value="Radical_SAM"/>
    <property type="match status" value="1"/>
</dbReference>
<keyword evidence="3" id="KW-0479">Metal-binding</keyword>
<dbReference type="Pfam" id="PF13186">
    <property type="entry name" value="SPASM"/>
    <property type="match status" value="1"/>
</dbReference>
<dbReference type="PANTHER" id="PTHR43273:SF3">
    <property type="entry name" value="ANAEROBIC SULFATASE-MATURATING ENZYME HOMOLOG ASLB-RELATED"/>
    <property type="match status" value="1"/>
</dbReference>
<dbReference type="GO" id="GO:0016491">
    <property type="term" value="F:oxidoreductase activity"/>
    <property type="evidence" value="ECO:0007669"/>
    <property type="project" value="UniProtKB-KW"/>
</dbReference>
<evidence type="ECO:0000256" key="1">
    <source>
        <dbReference type="ARBA" id="ARBA00001966"/>
    </source>
</evidence>
<organism evidence="8 9">
    <name type="scientific">Photobacterium toruni</name>
    <dbReference type="NCBI Taxonomy" id="1935446"/>
    <lineage>
        <taxon>Bacteria</taxon>
        <taxon>Pseudomonadati</taxon>
        <taxon>Pseudomonadota</taxon>
        <taxon>Gammaproteobacteria</taxon>
        <taxon>Vibrionales</taxon>
        <taxon>Vibrionaceae</taxon>
        <taxon>Photobacterium</taxon>
    </lineage>
</organism>
<dbReference type="GO" id="GO:0046872">
    <property type="term" value="F:metal ion binding"/>
    <property type="evidence" value="ECO:0007669"/>
    <property type="project" value="UniProtKB-KW"/>
</dbReference>
<sequence length="411" mass="47287">MTGIHTTVKVVGAKCNYDCKYCFYLEKDLLLNSKKVMNLDVLESYIKNYISNQETPIIEFAWHGGEPLLAGLNFFNKAIELQKKYAGNKVIKNTLQTNGSRLDKEWCRLFKENNFLIGLSFDGPEFLQAAYRTKQGKSVFNESLNALKLLQKMNVDYNVLACVTQEYCQHAEDIYTFFKKHKVKHLQFSPIIEFLPSEQELYRGQHFASNIILTTSSNTDVRQSMPWSVNAKDYGHFLVDIFKLWIKHDVGKVYISNFEQALTQYIGNESPNCIHAKECGSSYSIESNGDVYFCDHVTYPESHLGNITTDTLQQLAENSSKFDFSKQSRLSNRCKQCRYLRICNGGCPKHRYLTSNFEYENVLCEGYLYFFQQIEKYLHAMTSLLANGYPASYIMQALDGPLILTPQTKGN</sequence>
<dbReference type="SUPFAM" id="SSF102114">
    <property type="entry name" value="Radical SAM enzymes"/>
    <property type="match status" value="1"/>
</dbReference>
<evidence type="ECO:0000256" key="5">
    <source>
        <dbReference type="ARBA" id="ARBA00023014"/>
    </source>
</evidence>
<dbReference type="Proteomes" id="UP000191116">
    <property type="component" value="Unassembled WGS sequence"/>
</dbReference>
<dbReference type="RefSeq" id="WP_080172794.1">
    <property type="nucleotide sequence ID" value="NZ_AP024854.1"/>
</dbReference>
<name>A0A1T4JT55_9GAMM</name>
<dbReference type="OrthoDB" id="9782387at2"/>
<evidence type="ECO:0000256" key="6">
    <source>
        <dbReference type="ARBA" id="ARBA00023601"/>
    </source>
</evidence>
<dbReference type="SFLD" id="SFLDG01067">
    <property type="entry name" value="SPASM/twitch_domain_containing"/>
    <property type="match status" value="1"/>
</dbReference>
<dbReference type="EMBL" id="FUWP01000001">
    <property type="protein sequence ID" value="SJZ33284.1"/>
    <property type="molecule type" value="Genomic_DNA"/>
</dbReference>
<protein>
    <submittedName>
        <fullName evidence="8">Anaerobic sulfatase-maturating enzyme</fullName>
        <ecNumber evidence="8">1.1.99.-</ecNumber>
    </submittedName>
</protein>
<keyword evidence="4" id="KW-0408">Iron</keyword>
<dbReference type="InterPro" id="IPR023867">
    <property type="entry name" value="Sulphatase_maturase_rSAM"/>
</dbReference>
<dbReference type="InterPro" id="IPR007197">
    <property type="entry name" value="rSAM"/>
</dbReference>
<dbReference type="InterPro" id="IPR034491">
    <property type="entry name" value="Anaerob_Ser_sulfatase-maturase"/>
</dbReference>
<gene>
    <name evidence="8" type="primary">chuR_1</name>
    <name evidence="8" type="ORF">CZ814_00042</name>
</gene>
<dbReference type="GO" id="GO:0051536">
    <property type="term" value="F:iron-sulfur cluster binding"/>
    <property type="evidence" value="ECO:0007669"/>
    <property type="project" value="UniProtKB-KW"/>
</dbReference>
<evidence type="ECO:0000256" key="2">
    <source>
        <dbReference type="ARBA" id="ARBA00022691"/>
    </source>
</evidence>
<dbReference type="NCBIfam" id="TIGR03942">
    <property type="entry name" value="sulfatase_rSAM"/>
    <property type="match status" value="1"/>
</dbReference>
<evidence type="ECO:0000313" key="9">
    <source>
        <dbReference type="Proteomes" id="UP000191116"/>
    </source>
</evidence>
<dbReference type="SFLD" id="SFLDG01072">
    <property type="entry name" value="dehydrogenase_like"/>
    <property type="match status" value="1"/>
</dbReference>
<dbReference type="NCBIfam" id="TIGR04085">
    <property type="entry name" value="rSAM_more_4Fe4S"/>
    <property type="match status" value="1"/>
</dbReference>
<dbReference type="InterPro" id="IPR023885">
    <property type="entry name" value="4Fe4S-binding_SPASM_dom"/>
</dbReference>
<keyword evidence="5" id="KW-0411">Iron-sulfur</keyword>
<dbReference type="Pfam" id="PF04055">
    <property type="entry name" value="Radical_SAM"/>
    <property type="match status" value="1"/>
</dbReference>
<keyword evidence="2" id="KW-0949">S-adenosyl-L-methionine</keyword>
<evidence type="ECO:0000256" key="3">
    <source>
        <dbReference type="ARBA" id="ARBA00022723"/>
    </source>
</evidence>
<keyword evidence="8" id="KW-0560">Oxidoreductase</keyword>
<dbReference type="PROSITE" id="PS51918">
    <property type="entry name" value="RADICAL_SAM"/>
    <property type="match status" value="1"/>
</dbReference>
<dbReference type="InterPro" id="IPR013785">
    <property type="entry name" value="Aldolase_TIM"/>
</dbReference>
<evidence type="ECO:0000256" key="4">
    <source>
        <dbReference type="ARBA" id="ARBA00023004"/>
    </source>
</evidence>
<dbReference type="PANTHER" id="PTHR43273">
    <property type="entry name" value="ANAEROBIC SULFATASE-MATURATING ENZYME HOMOLOG ASLB-RELATED"/>
    <property type="match status" value="1"/>
</dbReference>
<evidence type="ECO:0000313" key="8">
    <source>
        <dbReference type="EMBL" id="SJZ33284.1"/>
    </source>
</evidence>